<organism evidence="1 2">
    <name type="scientific">Fibrisoma limi BUZ 3</name>
    <dbReference type="NCBI Taxonomy" id="1185876"/>
    <lineage>
        <taxon>Bacteria</taxon>
        <taxon>Pseudomonadati</taxon>
        <taxon>Bacteroidota</taxon>
        <taxon>Cytophagia</taxon>
        <taxon>Cytophagales</taxon>
        <taxon>Spirosomataceae</taxon>
        <taxon>Fibrisoma</taxon>
    </lineage>
</organism>
<dbReference type="eggNOG" id="COG0823">
    <property type="taxonomic scope" value="Bacteria"/>
</dbReference>
<dbReference type="AlphaFoldDB" id="I2GKH2"/>
<dbReference type="Proteomes" id="UP000009309">
    <property type="component" value="Unassembled WGS sequence"/>
</dbReference>
<dbReference type="RefSeq" id="WP_009282977.1">
    <property type="nucleotide sequence ID" value="NZ_CAIT01000006.1"/>
</dbReference>
<gene>
    <name evidence="1" type="ORF">BN8_03562</name>
</gene>
<evidence type="ECO:0000313" key="2">
    <source>
        <dbReference type="Proteomes" id="UP000009309"/>
    </source>
</evidence>
<dbReference type="EMBL" id="CAIT01000006">
    <property type="protein sequence ID" value="CCH54397.1"/>
    <property type="molecule type" value="Genomic_DNA"/>
</dbReference>
<accession>I2GKH2</accession>
<evidence type="ECO:0000313" key="1">
    <source>
        <dbReference type="EMBL" id="CCH54397.1"/>
    </source>
</evidence>
<keyword evidence="2" id="KW-1185">Reference proteome</keyword>
<dbReference type="OrthoDB" id="5174394at2"/>
<comment type="caution">
    <text evidence="1">The sequence shown here is derived from an EMBL/GenBank/DDBJ whole genome shotgun (WGS) entry which is preliminary data.</text>
</comment>
<protein>
    <submittedName>
        <fullName evidence="1">Uncharacterized protein</fullName>
    </submittedName>
</protein>
<sequence length="438" mass="50150">MNRNAFLKQSTLAGFGLWASGGRIWAAGRTGKPLVVPVRPLTTGPQFHWFGYYDKLQFDPTNRYVLGMQVNFEGRSPTADDVIKIGVVDLQRKDKWIELGESRAWGWQQGCMLQWIPGHASSGPRSEVIWNDRIGNQYVSHIVDVATRKKRTLPKAIYALSPDGKWGIGTEFSRIQDLRPGYGYAGIRDPFYDEKAPKAIGLYRIDLQTGDTKLLMSLAEAAEMLHNGQSVADNFHWFNHLLVNTDGTRLTFLHRWRAKREDRQVMARTNFVTRMFTMNPDGSDRFIIDPSGFTSHFVWRDPTHICAFTKPEGQPQSFYILEDKTGRIDRIPTDKMPVNGHQTYVPGRDNQWLLNDNYAGAKDRNQTPYLYHLPTDRRIDLGSFPAGESYVGEWRCDLHPRNSNDGNFVCIDSTHGGNGRQLYLLDLRPIWEQELAKR</sequence>
<name>I2GKH2_9BACT</name>
<reference evidence="1 2" key="1">
    <citation type="journal article" date="2012" name="J. Bacteriol.">
        <title>Genome Sequence of the Filamentous Bacterium Fibrisoma limi BUZ 3T.</title>
        <authorList>
            <person name="Filippini M."/>
            <person name="Qi W."/>
            <person name="Jaenicke S."/>
            <person name="Goesmann A."/>
            <person name="Smits T.H."/>
            <person name="Bagheri H.C."/>
        </authorList>
    </citation>
    <scope>NUCLEOTIDE SEQUENCE [LARGE SCALE GENOMIC DNA]</scope>
    <source>
        <strain evidence="2">BUZ 3T</strain>
    </source>
</reference>
<dbReference type="STRING" id="1185876.BN8_03562"/>
<proteinExistence type="predicted"/>